<protein>
    <recommendedName>
        <fullName evidence="9">Pycsar effector protein domain-containing protein</fullName>
    </recommendedName>
</protein>
<evidence type="ECO:0000256" key="6">
    <source>
        <dbReference type="ARBA" id="ARBA00023118"/>
    </source>
</evidence>
<feature type="transmembrane region" description="Helical" evidence="8">
    <location>
        <begin position="129"/>
        <end position="150"/>
    </location>
</feature>
<keyword evidence="11" id="KW-1185">Reference proteome</keyword>
<feature type="transmembrane region" description="Helical" evidence="8">
    <location>
        <begin position="30"/>
        <end position="49"/>
    </location>
</feature>
<dbReference type="InterPro" id="IPR043760">
    <property type="entry name" value="PycTM_dom"/>
</dbReference>
<feature type="transmembrane region" description="Helical" evidence="8">
    <location>
        <begin position="55"/>
        <end position="74"/>
    </location>
</feature>
<evidence type="ECO:0000313" key="10">
    <source>
        <dbReference type="EMBL" id="GAA2639808.1"/>
    </source>
</evidence>
<dbReference type="Pfam" id="PF18967">
    <property type="entry name" value="PycTM"/>
    <property type="match status" value="1"/>
</dbReference>
<evidence type="ECO:0000256" key="4">
    <source>
        <dbReference type="ARBA" id="ARBA00022741"/>
    </source>
</evidence>
<keyword evidence="5 8" id="KW-1133">Transmembrane helix</keyword>
<reference evidence="10 11" key="1">
    <citation type="journal article" date="2019" name="Int. J. Syst. Evol. Microbiol.">
        <title>The Global Catalogue of Microorganisms (GCM) 10K type strain sequencing project: providing services to taxonomists for standard genome sequencing and annotation.</title>
        <authorList>
            <consortium name="The Broad Institute Genomics Platform"/>
            <consortium name="The Broad Institute Genome Sequencing Center for Infectious Disease"/>
            <person name="Wu L."/>
            <person name="Ma J."/>
        </authorList>
    </citation>
    <scope>NUCLEOTIDE SEQUENCE [LARGE SCALE GENOMIC DNA]</scope>
    <source>
        <strain evidence="10 11">JCM 16373</strain>
    </source>
</reference>
<keyword evidence="4" id="KW-0547">Nucleotide-binding</keyword>
<keyword evidence="2" id="KW-1003">Cell membrane</keyword>
<keyword evidence="7 8" id="KW-0472">Membrane</keyword>
<gene>
    <name evidence="10" type="ORF">GCM10009863_66110</name>
</gene>
<evidence type="ECO:0000259" key="9">
    <source>
        <dbReference type="Pfam" id="PF18967"/>
    </source>
</evidence>
<comment type="caution">
    <text evidence="10">The sequence shown here is derived from an EMBL/GenBank/DDBJ whole genome shotgun (WGS) entry which is preliminary data.</text>
</comment>
<organism evidence="10 11">
    <name type="scientific">Streptomyces axinellae</name>
    <dbReference type="NCBI Taxonomy" id="552788"/>
    <lineage>
        <taxon>Bacteria</taxon>
        <taxon>Bacillati</taxon>
        <taxon>Actinomycetota</taxon>
        <taxon>Actinomycetes</taxon>
        <taxon>Kitasatosporales</taxon>
        <taxon>Streptomycetaceae</taxon>
        <taxon>Streptomyces</taxon>
    </lineage>
</organism>
<evidence type="ECO:0000256" key="7">
    <source>
        <dbReference type="ARBA" id="ARBA00023136"/>
    </source>
</evidence>
<dbReference type="RefSeq" id="WP_344570761.1">
    <property type="nucleotide sequence ID" value="NZ_BAAARJ010000037.1"/>
</dbReference>
<proteinExistence type="predicted"/>
<evidence type="ECO:0000256" key="8">
    <source>
        <dbReference type="SAM" id="Phobius"/>
    </source>
</evidence>
<evidence type="ECO:0000256" key="2">
    <source>
        <dbReference type="ARBA" id="ARBA00022475"/>
    </source>
</evidence>
<feature type="domain" description="Pycsar effector protein" evidence="9">
    <location>
        <begin position="15"/>
        <end position="145"/>
    </location>
</feature>
<sequence>MSELQPTPDNCVSEAVKMLRSEIGACKQTASLLLALAGGGLAALAATAPAVPWPVLIPAGIGAAAMLAAIWHLLTAVYPSLGGPGWPAWPQMDDDDLSAHLAHSGGLPQVRMLASTARARFEHVQRSVVLLRIAVLSAAGAGLLALVLALV</sequence>
<evidence type="ECO:0000256" key="5">
    <source>
        <dbReference type="ARBA" id="ARBA00022989"/>
    </source>
</evidence>
<keyword evidence="6" id="KW-0051">Antiviral defense</keyword>
<evidence type="ECO:0000256" key="1">
    <source>
        <dbReference type="ARBA" id="ARBA00004236"/>
    </source>
</evidence>
<accession>A0ABN3R106</accession>
<evidence type="ECO:0000256" key="3">
    <source>
        <dbReference type="ARBA" id="ARBA00022692"/>
    </source>
</evidence>
<dbReference type="Proteomes" id="UP001501447">
    <property type="component" value="Unassembled WGS sequence"/>
</dbReference>
<comment type="subcellular location">
    <subcellularLocation>
        <location evidence="1">Cell membrane</location>
    </subcellularLocation>
</comment>
<dbReference type="EMBL" id="BAAARJ010000037">
    <property type="protein sequence ID" value="GAA2639808.1"/>
    <property type="molecule type" value="Genomic_DNA"/>
</dbReference>
<name>A0ABN3R106_9ACTN</name>
<evidence type="ECO:0000313" key="11">
    <source>
        <dbReference type="Proteomes" id="UP001501447"/>
    </source>
</evidence>
<keyword evidence="3 8" id="KW-0812">Transmembrane</keyword>